<name>A0ABY7B4U9_9PSEU</name>
<dbReference type="PANTHER" id="PTHR36221:SF1">
    <property type="entry name" value="DUF742 DOMAIN-CONTAINING PROTEIN"/>
    <property type="match status" value="1"/>
</dbReference>
<protein>
    <submittedName>
        <fullName evidence="2">DUF742 domain-containing protein</fullName>
    </submittedName>
</protein>
<evidence type="ECO:0000313" key="3">
    <source>
        <dbReference type="Proteomes" id="UP001163203"/>
    </source>
</evidence>
<dbReference type="InterPro" id="IPR007995">
    <property type="entry name" value="DUF742"/>
</dbReference>
<dbReference type="PANTHER" id="PTHR36221">
    <property type="entry name" value="DUF742 DOMAIN-CONTAINING PROTEIN"/>
    <property type="match status" value="1"/>
</dbReference>
<reference evidence="2" key="1">
    <citation type="submission" date="2022-11" db="EMBL/GenBank/DDBJ databases">
        <authorList>
            <person name="Mo P."/>
        </authorList>
    </citation>
    <scope>NUCLEOTIDE SEQUENCE</scope>
    <source>
        <strain evidence="2">HUAS 11-8</strain>
    </source>
</reference>
<evidence type="ECO:0000256" key="1">
    <source>
        <dbReference type="SAM" id="MobiDB-lite"/>
    </source>
</evidence>
<keyword evidence="3" id="KW-1185">Reference proteome</keyword>
<feature type="region of interest" description="Disordered" evidence="1">
    <location>
        <begin position="18"/>
        <end position="115"/>
    </location>
</feature>
<evidence type="ECO:0000313" key="2">
    <source>
        <dbReference type="EMBL" id="WAL65828.1"/>
    </source>
</evidence>
<accession>A0ABY7B4U9</accession>
<sequence length="224" mass="24493">MTWANGAMDMERVAGMKAAGEPAAPRAGARFPSAKQLEKYAEAEVEQLPEDSNSRTSRHRPAGARFPTEKQWEMLDAPEGPPEPEPEEPPRPSPRPRAKPGRVRTDEVDVEDNGPRVRPYVLTRGRTQASYELGLETMVSLRADGKWAGPALSGEYQPVRALLRVPLSVAEVAVGLSVPIGVARVLLSDMAELGLLHIHGTERTAEGRPPMALMRRVLDGLQRL</sequence>
<dbReference type="Pfam" id="PF05331">
    <property type="entry name" value="DUF742"/>
    <property type="match status" value="1"/>
</dbReference>
<dbReference type="Proteomes" id="UP001163203">
    <property type="component" value="Chromosome"/>
</dbReference>
<proteinExistence type="predicted"/>
<gene>
    <name evidence="2" type="ORF">ORV05_34065</name>
</gene>
<dbReference type="EMBL" id="CP113836">
    <property type="protein sequence ID" value="WAL65828.1"/>
    <property type="molecule type" value="Genomic_DNA"/>
</dbReference>
<feature type="compositionally biased region" description="Low complexity" evidence="1">
    <location>
        <begin position="18"/>
        <end position="30"/>
    </location>
</feature>
<organism evidence="2 3">
    <name type="scientific">Amycolatopsis cynarae</name>
    <dbReference type="NCBI Taxonomy" id="2995223"/>
    <lineage>
        <taxon>Bacteria</taxon>
        <taxon>Bacillati</taxon>
        <taxon>Actinomycetota</taxon>
        <taxon>Actinomycetes</taxon>
        <taxon>Pseudonocardiales</taxon>
        <taxon>Pseudonocardiaceae</taxon>
        <taxon>Amycolatopsis</taxon>
    </lineage>
</organism>
<dbReference type="RefSeq" id="WP_268755974.1">
    <property type="nucleotide sequence ID" value="NZ_CP113836.1"/>
</dbReference>